<feature type="non-terminal residue" evidence="1">
    <location>
        <position position="1"/>
    </location>
</feature>
<accession>Q7RPU7</accession>
<gene>
    <name evidence="1" type="ORF">PY01358</name>
</gene>
<dbReference type="EMBL" id="AABL01000357">
    <property type="protein sequence ID" value="EAA20661.1"/>
    <property type="molecule type" value="Genomic_DNA"/>
</dbReference>
<dbReference type="AlphaFoldDB" id="Q7RPU7"/>
<dbReference type="InParanoid" id="Q7RPU7"/>
<dbReference type="PaxDb" id="73239-Q7RPU7"/>
<evidence type="ECO:0000313" key="2">
    <source>
        <dbReference type="Proteomes" id="UP000008553"/>
    </source>
</evidence>
<sequence length="31" mass="3759">IKLNSFQNIRLILWGPKIKIKTKDIHKNIRE</sequence>
<name>Q7RPU7_PLAYO</name>
<dbReference type="Proteomes" id="UP000008553">
    <property type="component" value="Unassembled WGS sequence"/>
</dbReference>
<proteinExistence type="predicted"/>
<protein>
    <submittedName>
        <fullName evidence="1">Uncharacterized protein</fullName>
    </submittedName>
</protein>
<keyword evidence="2" id="KW-1185">Reference proteome</keyword>
<organism evidence="1 2">
    <name type="scientific">Plasmodium yoelii yoelii</name>
    <dbReference type="NCBI Taxonomy" id="73239"/>
    <lineage>
        <taxon>Eukaryota</taxon>
        <taxon>Sar</taxon>
        <taxon>Alveolata</taxon>
        <taxon>Apicomplexa</taxon>
        <taxon>Aconoidasida</taxon>
        <taxon>Haemosporida</taxon>
        <taxon>Plasmodiidae</taxon>
        <taxon>Plasmodium</taxon>
        <taxon>Plasmodium (Vinckeia)</taxon>
    </lineage>
</organism>
<evidence type="ECO:0000313" key="1">
    <source>
        <dbReference type="EMBL" id="EAA20661.1"/>
    </source>
</evidence>
<comment type="caution">
    <text evidence="1">The sequence shown here is derived from an EMBL/GenBank/DDBJ whole genome shotgun (WGS) entry which is preliminary data.</text>
</comment>
<reference evidence="1 2" key="1">
    <citation type="journal article" date="2002" name="Nature">
        <title>Genome sequence and comparative analysis of the model rodent malaria parasite Plasmodium yoelii yoelii.</title>
        <authorList>
            <person name="Carlton J.M."/>
            <person name="Angiuoli S.V."/>
            <person name="Suh B.B."/>
            <person name="Kooij T.W."/>
            <person name="Pertea M."/>
            <person name="Silva J.C."/>
            <person name="Ermolaeva M.D."/>
            <person name="Allen J.E."/>
            <person name="Selengut J.D."/>
            <person name="Koo H.L."/>
            <person name="Peterson J.D."/>
            <person name="Pop M."/>
            <person name="Kosack D.S."/>
            <person name="Shumway M.F."/>
            <person name="Bidwell S.L."/>
            <person name="Shallom S.J."/>
            <person name="van Aken S.E."/>
            <person name="Riedmuller S.B."/>
            <person name="Feldblyum T.V."/>
            <person name="Cho J.K."/>
            <person name="Quackenbush J."/>
            <person name="Sedegah M."/>
            <person name="Shoaibi A."/>
            <person name="Cummings L.M."/>
            <person name="Florens L."/>
            <person name="Yates J.R."/>
            <person name="Raine J.D."/>
            <person name="Sinden R.E."/>
            <person name="Harris M.A."/>
            <person name="Cunningham D.A."/>
            <person name="Preiser P.R."/>
            <person name="Bergman L.W."/>
            <person name="Vaidya A.B."/>
            <person name="van Lin L.H."/>
            <person name="Janse C.J."/>
            <person name="Waters A.P."/>
            <person name="Smith H.O."/>
            <person name="White O.R."/>
            <person name="Salzberg S.L."/>
            <person name="Venter J.C."/>
            <person name="Fraser C.M."/>
            <person name="Hoffman S.L."/>
            <person name="Gardner M.J."/>
            <person name="Carucci D.J."/>
        </authorList>
    </citation>
    <scope>NUCLEOTIDE SEQUENCE [LARGE SCALE GENOMIC DNA]</scope>
    <source>
        <strain evidence="1 2">17XNL</strain>
    </source>
</reference>